<evidence type="ECO:0000256" key="3">
    <source>
        <dbReference type="ARBA" id="ARBA00022801"/>
    </source>
</evidence>
<dbReference type="Pfam" id="PF00929">
    <property type="entry name" value="RNase_T"/>
    <property type="match status" value="1"/>
</dbReference>
<keyword evidence="4 7" id="KW-0269">Exonuclease</keyword>
<dbReference type="SUPFAM" id="SSF53098">
    <property type="entry name" value="Ribonuclease H-like"/>
    <property type="match status" value="1"/>
</dbReference>
<evidence type="ECO:0000313" key="8">
    <source>
        <dbReference type="Proteomes" id="UP000196158"/>
    </source>
</evidence>
<evidence type="ECO:0000256" key="4">
    <source>
        <dbReference type="ARBA" id="ARBA00022839"/>
    </source>
</evidence>
<keyword evidence="3" id="KW-0378">Hydrolase</keyword>
<evidence type="ECO:0000259" key="6">
    <source>
        <dbReference type="SMART" id="SM00479"/>
    </source>
</evidence>
<dbReference type="InterPro" id="IPR013520">
    <property type="entry name" value="Ribonucl_H"/>
</dbReference>
<dbReference type="AlphaFoldDB" id="A0A1X7R2Y6"/>
<comment type="similarity">
    <text evidence="1">Belongs to the oligoribonuclease family.</text>
</comment>
<gene>
    <name evidence="7" type="ORF">KASA_0O07029G</name>
</gene>
<evidence type="ECO:0000313" key="7">
    <source>
        <dbReference type="EMBL" id="SMN20053.1"/>
    </source>
</evidence>
<dbReference type="InterPro" id="IPR012337">
    <property type="entry name" value="RNaseH-like_sf"/>
</dbReference>
<evidence type="ECO:0000256" key="1">
    <source>
        <dbReference type="ARBA" id="ARBA00009921"/>
    </source>
</evidence>
<keyword evidence="8" id="KW-1185">Reference proteome</keyword>
<accession>A0A1X7R2Y6</accession>
<reference evidence="7 8" key="1">
    <citation type="submission" date="2017-04" db="EMBL/GenBank/DDBJ databases">
        <authorList>
            <person name="Afonso C.L."/>
            <person name="Miller P.J."/>
            <person name="Scott M.A."/>
            <person name="Spackman E."/>
            <person name="Goraichik I."/>
            <person name="Dimitrov K.M."/>
            <person name="Suarez D.L."/>
            <person name="Swayne D.E."/>
        </authorList>
    </citation>
    <scope>NUCLEOTIDE SEQUENCE [LARGE SCALE GENOMIC DNA]</scope>
</reference>
<feature type="region of interest" description="Disordered" evidence="5">
    <location>
        <begin position="245"/>
        <end position="280"/>
    </location>
</feature>
<name>A0A1X7R2Y6_9SACH</name>
<dbReference type="CDD" id="cd06135">
    <property type="entry name" value="Orn"/>
    <property type="match status" value="1"/>
</dbReference>
<dbReference type="GO" id="GO:0003676">
    <property type="term" value="F:nucleic acid binding"/>
    <property type="evidence" value="ECO:0007669"/>
    <property type="project" value="InterPro"/>
</dbReference>
<dbReference type="STRING" id="1789683.A0A1X7R2Y6"/>
<dbReference type="GO" id="GO:0005739">
    <property type="term" value="C:mitochondrion"/>
    <property type="evidence" value="ECO:0007669"/>
    <property type="project" value="TreeGrafter"/>
</dbReference>
<dbReference type="InterPro" id="IPR022894">
    <property type="entry name" value="Oligoribonuclease"/>
</dbReference>
<feature type="domain" description="Exonuclease" evidence="6">
    <location>
        <begin position="49"/>
        <end position="228"/>
    </location>
</feature>
<dbReference type="SMART" id="SM00479">
    <property type="entry name" value="EXOIII"/>
    <property type="match status" value="1"/>
</dbReference>
<proteinExistence type="inferred from homology"/>
<keyword evidence="2" id="KW-0540">Nuclease</keyword>
<evidence type="ECO:0000256" key="2">
    <source>
        <dbReference type="ARBA" id="ARBA00022722"/>
    </source>
</evidence>
<evidence type="ECO:0000256" key="5">
    <source>
        <dbReference type="SAM" id="MobiDB-lite"/>
    </source>
</evidence>
<sequence length="280" mass="32573">MFRNIISSVQQRFVRNGPSSQARHLAEQTTKKLVKGAVLKDSKGRISKPIVWIDCEMTGLDHHNDHIIEICCVITDGNLNIVDKEDNNCYESVIHCDKSIMDKMGEWCIEHHGESGLTEKVLKSKKTKEQVEDELLEYIKKYIPDENVGILAGNSIHMDRLFMLKEFPKVINHLFYRLIDVSTIMEVGRRFNPEIVNVFPKKETAHTAKKDILESIAQLEWYNEHYLKSPEETKDFVALRREEMKKQESQDILNSLEKKRPAEESEEETDSKKRKTESEN</sequence>
<dbReference type="PANTHER" id="PTHR11046:SF0">
    <property type="entry name" value="OLIGORIBONUCLEASE, MITOCHONDRIAL"/>
    <property type="match status" value="1"/>
</dbReference>
<dbReference type="FunFam" id="3.30.420.10:FF:000003">
    <property type="entry name" value="Oligoribonuclease"/>
    <property type="match status" value="1"/>
</dbReference>
<dbReference type="OrthoDB" id="270189at2759"/>
<dbReference type="Proteomes" id="UP000196158">
    <property type="component" value="Unassembled WGS sequence"/>
</dbReference>
<dbReference type="NCBIfam" id="NF003765">
    <property type="entry name" value="PRK05359.1"/>
    <property type="match status" value="1"/>
</dbReference>
<protein>
    <submittedName>
        <fullName evidence="7">Similar to Saccharomyces cerevisiae YLR059C REX2 3'-5' RNA exonuclease</fullName>
    </submittedName>
</protein>
<dbReference type="Gene3D" id="3.30.420.10">
    <property type="entry name" value="Ribonuclease H-like superfamily/Ribonuclease H"/>
    <property type="match status" value="1"/>
</dbReference>
<dbReference type="EMBL" id="FXLY01000004">
    <property type="protein sequence ID" value="SMN20053.1"/>
    <property type="molecule type" value="Genomic_DNA"/>
</dbReference>
<dbReference type="PANTHER" id="PTHR11046">
    <property type="entry name" value="OLIGORIBONUCLEASE, MITOCHONDRIAL"/>
    <property type="match status" value="1"/>
</dbReference>
<dbReference type="InterPro" id="IPR036397">
    <property type="entry name" value="RNaseH_sf"/>
</dbReference>
<dbReference type="GO" id="GO:0000175">
    <property type="term" value="F:3'-5'-RNA exonuclease activity"/>
    <property type="evidence" value="ECO:0007669"/>
    <property type="project" value="InterPro"/>
</dbReference>
<organism evidence="7 8">
    <name type="scientific">Maudiozyma saulgeensis</name>
    <dbReference type="NCBI Taxonomy" id="1789683"/>
    <lineage>
        <taxon>Eukaryota</taxon>
        <taxon>Fungi</taxon>
        <taxon>Dikarya</taxon>
        <taxon>Ascomycota</taxon>
        <taxon>Saccharomycotina</taxon>
        <taxon>Saccharomycetes</taxon>
        <taxon>Saccharomycetales</taxon>
        <taxon>Saccharomycetaceae</taxon>
        <taxon>Maudiozyma</taxon>
    </lineage>
</organism>